<evidence type="ECO:0000256" key="1">
    <source>
        <dbReference type="ARBA" id="ARBA00001526"/>
    </source>
</evidence>
<keyword evidence="6" id="KW-0378">Hydrolase</keyword>
<evidence type="ECO:0000256" key="2">
    <source>
        <dbReference type="ARBA" id="ARBA00009009"/>
    </source>
</evidence>
<organism evidence="6 7">
    <name type="scientific">Marinobacter salarius</name>
    <dbReference type="NCBI Taxonomy" id="1420917"/>
    <lineage>
        <taxon>Bacteria</taxon>
        <taxon>Pseudomonadati</taxon>
        <taxon>Pseudomonadota</taxon>
        <taxon>Gammaproteobacteria</taxon>
        <taxon>Pseudomonadales</taxon>
        <taxon>Marinobacteraceae</taxon>
        <taxon>Marinobacter</taxon>
    </lineage>
</organism>
<keyword evidence="4" id="KW-0732">Signal</keyword>
<feature type="domain" description="Beta-lactamase class A catalytic" evidence="5">
    <location>
        <begin position="51"/>
        <end position="322"/>
    </location>
</feature>
<comment type="catalytic activity">
    <reaction evidence="1">
        <text>a beta-lactam + H2O = a substituted beta-amino acid</text>
        <dbReference type="Rhea" id="RHEA:20401"/>
        <dbReference type="ChEBI" id="CHEBI:15377"/>
        <dbReference type="ChEBI" id="CHEBI:35627"/>
        <dbReference type="ChEBI" id="CHEBI:140347"/>
        <dbReference type="EC" id="3.5.2.6"/>
    </reaction>
</comment>
<evidence type="ECO:0000313" key="6">
    <source>
        <dbReference type="EMBL" id="ARM84537.1"/>
    </source>
</evidence>
<evidence type="ECO:0000313" key="7">
    <source>
        <dbReference type="Proteomes" id="UP000193100"/>
    </source>
</evidence>
<dbReference type="Proteomes" id="UP000193100">
    <property type="component" value="Chromosome"/>
</dbReference>
<dbReference type="PANTHER" id="PTHR35333">
    <property type="entry name" value="BETA-LACTAMASE"/>
    <property type="match status" value="1"/>
</dbReference>
<dbReference type="EC" id="3.5.2.6" evidence="3"/>
<dbReference type="EMBL" id="CP020931">
    <property type="protein sequence ID" value="ARM84537.1"/>
    <property type="molecule type" value="Genomic_DNA"/>
</dbReference>
<protein>
    <recommendedName>
        <fullName evidence="3">beta-lactamase</fullName>
        <ecNumber evidence="3">3.5.2.6</ecNumber>
    </recommendedName>
</protein>
<dbReference type="Pfam" id="PF13354">
    <property type="entry name" value="Beta-lactamase2"/>
    <property type="match status" value="1"/>
</dbReference>
<evidence type="ECO:0000259" key="5">
    <source>
        <dbReference type="Pfam" id="PF13354"/>
    </source>
</evidence>
<dbReference type="InterPro" id="IPR012338">
    <property type="entry name" value="Beta-lactam/transpept-like"/>
</dbReference>
<feature type="chain" id="PRO_5010888695" description="beta-lactamase" evidence="4">
    <location>
        <begin position="29"/>
        <end position="353"/>
    </location>
</feature>
<accession>A0A1W6KAV8</accession>
<dbReference type="PRINTS" id="PR00118">
    <property type="entry name" value="BLACTAMASEA"/>
</dbReference>
<gene>
    <name evidence="6" type="primary">smeA</name>
    <name evidence="6" type="ORF">MARSALSMR5_02474</name>
</gene>
<dbReference type="RefSeq" id="WP_085680968.1">
    <property type="nucleotide sequence ID" value="NZ_CP020931.1"/>
</dbReference>
<dbReference type="GO" id="GO:0008800">
    <property type="term" value="F:beta-lactamase activity"/>
    <property type="evidence" value="ECO:0007669"/>
    <property type="project" value="UniProtKB-EC"/>
</dbReference>
<dbReference type="AlphaFoldDB" id="A0A1W6KAV8"/>
<dbReference type="InterPro" id="IPR000871">
    <property type="entry name" value="Beta-lactam_class-A"/>
</dbReference>
<dbReference type="GeneID" id="77256411"/>
<reference evidence="6 7" key="1">
    <citation type="submission" date="2017-04" db="EMBL/GenBank/DDBJ databases">
        <title>Genome Sequence of Marinobacter salarius strain SMR5 Isolated from a culture of the Diatom Skeletonema marinoi.</title>
        <authorList>
            <person name="Topel M."/>
            <person name="Pinder M.I.M."/>
            <person name="Johansson O.N."/>
            <person name="Kourtchenko O."/>
            <person name="Godhe A."/>
            <person name="Clarke A.K."/>
        </authorList>
    </citation>
    <scope>NUCLEOTIDE SEQUENCE [LARGE SCALE GENOMIC DNA]</scope>
    <source>
        <strain evidence="6 7">SMR5</strain>
    </source>
</reference>
<dbReference type="Gene3D" id="3.40.710.10">
    <property type="entry name" value="DD-peptidase/beta-lactamase superfamily"/>
    <property type="match status" value="1"/>
</dbReference>
<evidence type="ECO:0000256" key="3">
    <source>
        <dbReference type="ARBA" id="ARBA00012865"/>
    </source>
</evidence>
<proteinExistence type="inferred from homology"/>
<dbReference type="STRING" id="1420917.AU15_06645"/>
<comment type="similarity">
    <text evidence="2">Belongs to the class-A beta-lactamase family.</text>
</comment>
<dbReference type="GO" id="GO:0046677">
    <property type="term" value="P:response to antibiotic"/>
    <property type="evidence" value="ECO:0007669"/>
    <property type="project" value="InterPro"/>
</dbReference>
<dbReference type="PANTHER" id="PTHR35333:SF3">
    <property type="entry name" value="BETA-LACTAMASE-TYPE TRANSPEPTIDASE FOLD CONTAINING PROTEIN"/>
    <property type="match status" value="1"/>
</dbReference>
<name>A0A1W6KAV8_9GAMM</name>
<feature type="signal peptide" evidence="4">
    <location>
        <begin position="1"/>
        <end position="28"/>
    </location>
</feature>
<dbReference type="GO" id="GO:0030655">
    <property type="term" value="P:beta-lactam antibiotic catabolic process"/>
    <property type="evidence" value="ECO:0007669"/>
    <property type="project" value="InterPro"/>
</dbReference>
<dbReference type="SUPFAM" id="SSF56601">
    <property type="entry name" value="beta-lactamase/transpeptidase-like"/>
    <property type="match status" value="1"/>
</dbReference>
<evidence type="ECO:0000256" key="4">
    <source>
        <dbReference type="SAM" id="SignalP"/>
    </source>
</evidence>
<dbReference type="InterPro" id="IPR045155">
    <property type="entry name" value="Beta-lactam_cat"/>
</dbReference>
<sequence length="353" mass="38706">MNLQPIFSQAGAALLALFVLSLGSVAQADDWSPALQKEIERIDRTFSGDLGVYIRHLGTGQKVSHNIDQDWYLASTVKIPLAIVLMQRAENEGLDLEQKLTLRAADYVDGTGDLLWVDPGARYSLEELNRRSIVDSDSTATDMLIRFLGEKSFGEDVARLVPEGLGPITTILQVRYDAYREVHPSVSVLSNRDFIDLKTARTYQARYDMLLEKLNITAREADAKGVREAFERYYQRGINSGSLEAFGALLEQLVRGELLNDAHTDQLLGYLSEITTGDHRIAGGLPAGTHFAHKTGTQVARSCDIGLLNPQAPDEAVIVAVCARDYAALSQAERAYQAIGKALHESGLTGTVD</sequence>